<dbReference type="HOGENOM" id="CLU_214284_0_0_0"/>
<dbReference type="AlphaFoldDB" id="Q3Z698"/>
<dbReference type="KEGG" id="det:DET1554"/>
<dbReference type="Proteomes" id="UP000008289">
    <property type="component" value="Chromosome"/>
</dbReference>
<reference evidence="1 2" key="1">
    <citation type="journal article" date="2005" name="Science">
        <title>Genome sequence of the PCE-dechlorinating bacterium Dehalococcoides ethenogenes.</title>
        <authorList>
            <person name="Seshadri R."/>
            <person name="Adrian L."/>
            <person name="Fouts D.E."/>
            <person name="Eisen J.A."/>
            <person name="Phillippy A.M."/>
            <person name="Methe B.A."/>
            <person name="Ward N.L."/>
            <person name="Nelson W.C."/>
            <person name="Deboy R.T."/>
            <person name="Khouri H.M."/>
            <person name="Kolonay J.F."/>
            <person name="Dodson R.J."/>
            <person name="Daugherty S.C."/>
            <person name="Brinkac L.M."/>
            <person name="Sullivan S.A."/>
            <person name="Madupu R."/>
            <person name="Nelson K.E."/>
            <person name="Kang K.H."/>
            <person name="Impraim M."/>
            <person name="Tran K."/>
            <person name="Robinson J.M."/>
            <person name="Forberger H.A."/>
            <person name="Fraser C.M."/>
            <person name="Zinder S.H."/>
            <person name="Heidelberg J.F."/>
        </authorList>
    </citation>
    <scope>NUCLEOTIDE SEQUENCE [LARGE SCALE GENOMIC DNA]</scope>
    <source>
        <strain evidence="2">ATCC BAA-2266 / KCTC 15142 / 195</strain>
    </source>
</reference>
<organism evidence="1 2">
    <name type="scientific">Dehalococcoides mccartyi (strain ATCC BAA-2266 / KCTC 15142 / 195)</name>
    <name type="common">Dehalococcoides ethenogenes (strain 195)</name>
    <dbReference type="NCBI Taxonomy" id="243164"/>
    <lineage>
        <taxon>Bacteria</taxon>
        <taxon>Bacillati</taxon>
        <taxon>Chloroflexota</taxon>
        <taxon>Dehalococcoidia</taxon>
        <taxon>Dehalococcoidales</taxon>
        <taxon>Dehalococcoidaceae</taxon>
        <taxon>Dehalococcoides</taxon>
    </lineage>
</organism>
<dbReference type="InParanoid" id="Q3Z698"/>
<accession>Q3Z698</accession>
<sequence>MYFAVCYYEYMGRKKTAKANSIDPQTMKGLKILARIIVRQYLIDKGKARSND</sequence>
<proteinExistence type="predicted"/>
<name>Q3Z698_DEHM1</name>
<dbReference type="EMBL" id="CP000027">
    <property type="protein sequence ID" value="AAW39219.1"/>
    <property type="molecule type" value="Genomic_DNA"/>
</dbReference>
<keyword evidence="2" id="KW-1185">Reference proteome</keyword>
<dbReference type="STRING" id="243164.DET1554"/>
<gene>
    <name evidence="1" type="ordered locus">DET1554</name>
</gene>
<protein>
    <submittedName>
        <fullName evidence="1">Uncharacterized protein</fullName>
    </submittedName>
</protein>
<evidence type="ECO:0000313" key="2">
    <source>
        <dbReference type="Proteomes" id="UP000008289"/>
    </source>
</evidence>
<evidence type="ECO:0000313" key="1">
    <source>
        <dbReference type="EMBL" id="AAW39219.1"/>
    </source>
</evidence>